<protein>
    <submittedName>
        <fullName evidence="2">Conserved phage C-terminus (Phg_2220_C)</fullName>
    </submittedName>
</protein>
<dbReference type="Pfam" id="PF09524">
    <property type="entry name" value="Phg_2220_C"/>
    <property type="match status" value="1"/>
</dbReference>
<evidence type="ECO:0000313" key="3">
    <source>
        <dbReference type="Proteomes" id="UP000245695"/>
    </source>
</evidence>
<dbReference type="NCBIfam" id="TIGR02220">
    <property type="entry name" value="phg_TIGR02220"/>
    <property type="match status" value="1"/>
</dbReference>
<dbReference type="EMBL" id="LN650648">
    <property type="protein sequence ID" value="CEI73895.1"/>
    <property type="molecule type" value="Genomic_DNA"/>
</dbReference>
<dbReference type="AlphaFoldDB" id="A0A2P2BU60"/>
<accession>A0A2P2BU60</accession>
<dbReference type="Proteomes" id="UP000245695">
    <property type="component" value="Chromosome 1"/>
</dbReference>
<keyword evidence="3" id="KW-1185">Reference proteome</keyword>
<evidence type="ECO:0000313" key="2">
    <source>
        <dbReference type="EMBL" id="CEI73895.1"/>
    </source>
</evidence>
<organism evidence="2 3">
    <name type="scientific">Romboutsia hominis</name>
    <dbReference type="NCBI Taxonomy" id="1507512"/>
    <lineage>
        <taxon>Bacteria</taxon>
        <taxon>Bacillati</taxon>
        <taxon>Bacillota</taxon>
        <taxon>Clostridia</taxon>
        <taxon>Peptostreptococcales</taxon>
        <taxon>Peptostreptococcaceae</taxon>
        <taxon>Romboutsia</taxon>
    </lineage>
</organism>
<name>A0A2P2BU60_9FIRM</name>
<sequence length="263" mass="30945">MYSKLNIRVLRFNPIKDVDKIIFNHYLMRRVNANNIYKKLEAGYFTFTISGAVSELGFSKGKVQRLIKSFVELGIISRVVKGNKTNKCSIYKYITDSRHDTKVDTKIITKNDNDTNLSEVLYISDFKDLGDKDFKDYIDSDINNDNKCVTKEGNLEKDNINKKINNICIDVIAYFNKTCKKNFKPTTNKTKSLIKARVNEGFELEDFKKVIDIKSKQWMYSDMQKYLRPETLFSNKFEGYLNEEILNYSKEESDEEWEIEFDY</sequence>
<dbReference type="RefSeq" id="WP_202819461.1">
    <property type="nucleotide sequence ID" value="NZ_LN650648.1"/>
</dbReference>
<dbReference type="InterPro" id="IPR011741">
    <property type="entry name" value="Phg_2220_C"/>
</dbReference>
<proteinExistence type="predicted"/>
<gene>
    <name evidence="2" type="ORF">FRIFI_2369</name>
</gene>
<dbReference type="KEGG" id="rhom:FRIFI_2369"/>
<evidence type="ECO:0000259" key="1">
    <source>
        <dbReference type="Pfam" id="PF09524"/>
    </source>
</evidence>
<reference evidence="2 3" key="1">
    <citation type="submission" date="2014-09" db="EMBL/GenBank/DDBJ databases">
        <authorList>
            <person name="Hornung B.V."/>
        </authorList>
    </citation>
    <scope>NUCLEOTIDE SEQUENCE [LARGE SCALE GENOMIC DNA]</scope>
    <source>
        <strain evidence="2 3">FRIFI</strain>
    </source>
</reference>
<feature type="domain" description="Phage conserved hypothetical protein C-terminal" evidence="1">
    <location>
        <begin position="171"/>
        <end position="242"/>
    </location>
</feature>